<evidence type="ECO:0000256" key="10">
    <source>
        <dbReference type="SAM" id="Phobius"/>
    </source>
</evidence>
<reference evidence="11 12" key="1">
    <citation type="submission" date="2020-11" db="EMBL/GenBank/DDBJ databases">
        <title>The genome sequence of Erythrobacter sp. 6D36.</title>
        <authorList>
            <person name="Liu Y."/>
        </authorList>
    </citation>
    <scope>NUCLEOTIDE SEQUENCE [LARGE SCALE GENOMIC DNA]</scope>
    <source>
        <strain evidence="11 12">6D36</strain>
    </source>
</reference>
<evidence type="ECO:0000313" key="11">
    <source>
        <dbReference type="EMBL" id="QPC98433.1"/>
    </source>
</evidence>
<evidence type="ECO:0000256" key="1">
    <source>
        <dbReference type="ARBA" id="ARBA00002672"/>
    </source>
</evidence>
<feature type="transmembrane region" description="Helical" evidence="10">
    <location>
        <begin position="162"/>
        <end position="180"/>
    </location>
</feature>
<dbReference type="RefSeq" id="WP_200981442.1">
    <property type="nucleotide sequence ID" value="NZ_CP064654.1"/>
</dbReference>
<evidence type="ECO:0000256" key="4">
    <source>
        <dbReference type="ARBA" id="ARBA00017522"/>
    </source>
</evidence>
<gene>
    <name evidence="11" type="ORF">IRL76_11345</name>
</gene>
<evidence type="ECO:0000256" key="9">
    <source>
        <dbReference type="ARBA" id="ARBA00023136"/>
    </source>
</evidence>
<dbReference type="Proteomes" id="UP000594459">
    <property type="component" value="Chromosome"/>
</dbReference>
<name>A0A7S8ISG9_9SPHN</name>
<protein>
    <recommendedName>
        <fullName evidence="4">Nicotinamide riboside transporter PnuC</fullName>
    </recommendedName>
</protein>
<dbReference type="EMBL" id="CP064654">
    <property type="protein sequence ID" value="QPC98433.1"/>
    <property type="molecule type" value="Genomic_DNA"/>
</dbReference>
<dbReference type="KEGG" id="qso:IRL76_11345"/>
<dbReference type="NCBIfam" id="TIGR01528">
    <property type="entry name" value="NMN_trans_PnuC"/>
    <property type="match status" value="1"/>
</dbReference>
<feature type="transmembrane region" description="Helical" evidence="10">
    <location>
        <begin position="46"/>
        <end position="67"/>
    </location>
</feature>
<evidence type="ECO:0000256" key="6">
    <source>
        <dbReference type="ARBA" id="ARBA00022475"/>
    </source>
</evidence>
<comment type="subcellular location">
    <subcellularLocation>
        <location evidence="2">Cell membrane</location>
        <topology evidence="2">Multi-pass membrane protein</topology>
    </subcellularLocation>
</comment>
<evidence type="ECO:0000256" key="8">
    <source>
        <dbReference type="ARBA" id="ARBA00022989"/>
    </source>
</evidence>
<dbReference type="InterPro" id="IPR006419">
    <property type="entry name" value="NMN_transpt_PnuC"/>
</dbReference>
<feature type="transmembrane region" description="Helical" evidence="10">
    <location>
        <begin position="139"/>
        <end position="156"/>
    </location>
</feature>
<evidence type="ECO:0000256" key="2">
    <source>
        <dbReference type="ARBA" id="ARBA00004651"/>
    </source>
</evidence>
<keyword evidence="7 10" id="KW-0812">Transmembrane</keyword>
<dbReference type="PANTHER" id="PTHR36122">
    <property type="entry name" value="NICOTINAMIDE RIBOSIDE TRANSPORTER PNUC"/>
    <property type="match status" value="1"/>
</dbReference>
<comment type="function">
    <text evidence="1">Required for nicotinamide riboside transport across the inner membrane.</text>
</comment>
<keyword evidence="9 10" id="KW-0472">Membrane</keyword>
<sequence>MNTLELVAVALGLANVGLLVRRSIWNYPFGMAMVALYAEIFFEAKLYGEAGLQVFFFFVQAWGWYLWARAGGMVQPVAVRWMGWPSRIISLVLVAVITLSLGTLMHKLTDAVMPFADAAITGASVVAQVLLSYRRIENWVLWIVIDIGSVALYIIRDLHLTAGLYVAFLVLATLGLVQWMRAERRSEAVA</sequence>
<dbReference type="GO" id="GO:0005886">
    <property type="term" value="C:plasma membrane"/>
    <property type="evidence" value="ECO:0007669"/>
    <property type="project" value="UniProtKB-SubCell"/>
</dbReference>
<feature type="transmembrane region" description="Helical" evidence="10">
    <location>
        <begin position="88"/>
        <end position="105"/>
    </location>
</feature>
<dbReference type="GO" id="GO:0034257">
    <property type="term" value="F:nicotinamide riboside transmembrane transporter activity"/>
    <property type="evidence" value="ECO:0007669"/>
    <property type="project" value="InterPro"/>
</dbReference>
<evidence type="ECO:0000256" key="5">
    <source>
        <dbReference type="ARBA" id="ARBA00022448"/>
    </source>
</evidence>
<evidence type="ECO:0000256" key="3">
    <source>
        <dbReference type="ARBA" id="ARBA00006669"/>
    </source>
</evidence>
<comment type="similarity">
    <text evidence="3">Belongs to the nicotinamide ribonucleoside (NR) uptake permease (TC 4.B.1) family.</text>
</comment>
<proteinExistence type="inferred from homology"/>
<dbReference type="PANTHER" id="PTHR36122:SF2">
    <property type="entry name" value="NICOTINAMIDE RIBOSIDE TRANSPORTER PNUC"/>
    <property type="match status" value="1"/>
</dbReference>
<evidence type="ECO:0000313" key="12">
    <source>
        <dbReference type="Proteomes" id="UP000594459"/>
    </source>
</evidence>
<dbReference type="AlphaFoldDB" id="A0A7S8ISG9"/>
<feature type="transmembrane region" description="Helical" evidence="10">
    <location>
        <begin position="111"/>
        <end position="132"/>
    </location>
</feature>
<accession>A0A7S8ISG9</accession>
<evidence type="ECO:0000256" key="7">
    <source>
        <dbReference type="ARBA" id="ARBA00022692"/>
    </source>
</evidence>
<keyword evidence="12" id="KW-1185">Reference proteome</keyword>
<organism evidence="11 12">
    <name type="scientific">Qipengyuania soli</name>
    <dbReference type="NCBI Taxonomy" id="2782568"/>
    <lineage>
        <taxon>Bacteria</taxon>
        <taxon>Pseudomonadati</taxon>
        <taxon>Pseudomonadota</taxon>
        <taxon>Alphaproteobacteria</taxon>
        <taxon>Sphingomonadales</taxon>
        <taxon>Erythrobacteraceae</taxon>
        <taxon>Qipengyuania</taxon>
    </lineage>
</organism>
<dbReference type="Pfam" id="PF04973">
    <property type="entry name" value="NMN_transporter"/>
    <property type="match status" value="1"/>
</dbReference>
<keyword evidence="8 10" id="KW-1133">Transmembrane helix</keyword>
<keyword evidence="5" id="KW-0813">Transport</keyword>
<keyword evidence="6" id="KW-1003">Cell membrane</keyword>